<dbReference type="EMBL" id="NBNE01001497">
    <property type="protein sequence ID" value="OWZ13772.1"/>
    <property type="molecule type" value="Genomic_DNA"/>
</dbReference>
<dbReference type="PANTHER" id="PTHR48289">
    <property type="entry name" value="DDE TNP4 DOMAIN-CONTAINING PROTEIN"/>
    <property type="match status" value="1"/>
</dbReference>
<comment type="caution">
    <text evidence="1">The sequence shown here is derived from an EMBL/GenBank/DDBJ whole genome shotgun (WGS) entry which is preliminary data.</text>
</comment>
<sequence>MTDALLFSPDGSPHILERIYPGQLTGEITVPPIKQTDRDNTRTHVHSGVQILEVLKSWLNCRFCLHYTSTTRKFSTDIVPVWSKHYCSGSWNNGDISVAFREALSNPRLNRDSRNNVVTDSAFPSKQDMRAALYPH</sequence>
<evidence type="ECO:0008006" key="3">
    <source>
        <dbReference type="Google" id="ProtNLM"/>
    </source>
</evidence>
<gene>
    <name evidence="1" type="ORF">PHMEG_00012838</name>
</gene>
<keyword evidence="2" id="KW-1185">Reference proteome</keyword>
<name>A0A225W879_9STRA</name>
<protein>
    <recommendedName>
        <fullName evidence="3">DDE Tnp4 domain-containing protein</fullName>
    </recommendedName>
</protein>
<evidence type="ECO:0000313" key="1">
    <source>
        <dbReference type="EMBL" id="OWZ13772.1"/>
    </source>
</evidence>
<dbReference type="Proteomes" id="UP000198211">
    <property type="component" value="Unassembled WGS sequence"/>
</dbReference>
<dbReference type="PANTHER" id="PTHR48289:SF1">
    <property type="entry name" value="DDE TNP4 DOMAIN-CONTAINING PROTEIN"/>
    <property type="match status" value="1"/>
</dbReference>
<organism evidence="1 2">
    <name type="scientific">Phytophthora megakarya</name>
    <dbReference type="NCBI Taxonomy" id="4795"/>
    <lineage>
        <taxon>Eukaryota</taxon>
        <taxon>Sar</taxon>
        <taxon>Stramenopiles</taxon>
        <taxon>Oomycota</taxon>
        <taxon>Peronosporomycetes</taxon>
        <taxon>Peronosporales</taxon>
        <taxon>Peronosporaceae</taxon>
        <taxon>Phytophthora</taxon>
    </lineage>
</organism>
<reference evidence="2" key="1">
    <citation type="submission" date="2017-03" db="EMBL/GenBank/DDBJ databases">
        <title>Phytopthora megakarya and P. palmivora, two closely related causual agents of cacao black pod achieved similar genome size and gene model numbers by different mechanisms.</title>
        <authorList>
            <person name="Ali S."/>
            <person name="Shao J."/>
            <person name="Larry D.J."/>
            <person name="Kronmiller B."/>
            <person name="Shen D."/>
            <person name="Strem M.D."/>
            <person name="Melnick R.L."/>
            <person name="Guiltinan M.J."/>
            <person name="Tyler B.M."/>
            <person name="Meinhardt L.W."/>
            <person name="Bailey B.A."/>
        </authorList>
    </citation>
    <scope>NUCLEOTIDE SEQUENCE [LARGE SCALE GENOMIC DNA]</scope>
    <source>
        <strain evidence="2">zdho120</strain>
    </source>
</reference>
<evidence type="ECO:0000313" key="2">
    <source>
        <dbReference type="Proteomes" id="UP000198211"/>
    </source>
</evidence>
<accession>A0A225W879</accession>
<dbReference type="AlphaFoldDB" id="A0A225W879"/>
<proteinExistence type="predicted"/>